<evidence type="ECO:0000259" key="2">
    <source>
        <dbReference type="Pfam" id="PF01205"/>
    </source>
</evidence>
<evidence type="ECO:0000256" key="1">
    <source>
        <dbReference type="ARBA" id="ARBA00007665"/>
    </source>
</evidence>
<dbReference type="Gene3D" id="3.30.230.30">
    <property type="entry name" value="Impact, N-terminal domain"/>
    <property type="match status" value="1"/>
</dbReference>
<dbReference type="GO" id="GO:0006446">
    <property type="term" value="P:regulation of translational initiation"/>
    <property type="evidence" value="ECO:0007669"/>
    <property type="project" value="TreeGrafter"/>
</dbReference>
<sequence>MDPDPALSRATRYTTLAAGTEAVSELEIKRSRFLAVLGRAGTEAEARALTERLRREHHDARHHCSAFVLGPDRDVQRSSDDGEPAGTAGIPMLEALVQRRTGADAQGRDRTDLSDVTAVVVRWFGGTLLGAGGLVRAYSEAVSRALDAAALVDRERLRRWSLPAGHAEAGRLENELRAAGTPVLGTAYGPAGAELLLAVPDDGDAAAGLAARVASLTAGTGVLRPAGTDWVDLPR</sequence>
<dbReference type="EMBL" id="BJZR01000090">
    <property type="protein sequence ID" value="GEO93165.1"/>
    <property type="molecule type" value="Genomic_DNA"/>
</dbReference>
<dbReference type="PANTHER" id="PTHR16301:SF20">
    <property type="entry name" value="IMPACT FAMILY MEMBER YIGZ"/>
    <property type="match status" value="1"/>
</dbReference>
<organism evidence="3 5">
    <name type="scientific">Kocuria flava</name>
    <dbReference type="NCBI Taxonomy" id="446860"/>
    <lineage>
        <taxon>Bacteria</taxon>
        <taxon>Bacillati</taxon>
        <taxon>Actinomycetota</taxon>
        <taxon>Actinomycetes</taxon>
        <taxon>Micrococcales</taxon>
        <taxon>Micrococcaceae</taxon>
        <taxon>Kocuria</taxon>
    </lineage>
</organism>
<reference evidence="4 6" key="2">
    <citation type="submission" date="2019-07" db="EMBL/GenBank/DDBJ databases">
        <title>Whole genome shotgun sequence of Kocuria flava NBRC 107626.</title>
        <authorList>
            <person name="Hosoyama A."/>
            <person name="Uohara A."/>
            <person name="Ohji S."/>
            <person name="Ichikawa N."/>
        </authorList>
    </citation>
    <scope>NUCLEOTIDE SEQUENCE [LARGE SCALE GENOMIC DNA]</scope>
    <source>
        <strain evidence="4 6">NBRC 107626</strain>
    </source>
</reference>
<dbReference type="EMBL" id="CP013254">
    <property type="protein sequence ID" value="ALU39935.1"/>
    <property type="molecule type" value="Genomic_DNA"/>
</dbReference>
<reference evidence="3 5" key="1">
    <citation type="submission" date="2015-11" db="EMBL/GenBank/DDBJ databases">
        <title>Complete Genome Sequence of Kocuria flava strain HO-9041.</title>
        <authorList>
            <person name="Zhou M."/>
            <person name="Dai J."/>
        </authorList>
    </citation>
    <scope>NUCLEOTIDE SEQUENCE [LARGE SCALE GENOMIC DNA]</scope>
    <source>
        <strain evidence="3 5">HO-9041</strain>
    </source>
</reference>
<dbReference type="InterPro" id="IPR001498">
    <property type="entry name" value="Impact_N"/>
</dbReference>
<dbReference type="Proteomes" id="UP000057181">
    <property type="component" value="Chromosome"/>
</dbReference>
<comment type="similarity">
    <text evidence="1">Belongs to the IMPACT family.</text>
</comment>
<gene>
    <name evidence="3" type="ORF">AS188_09480</name>
    <name evidence="4" type="ORF">KFL01_24710</name>
</gene>
<keyword evidence="6" id="KW-1185">Reference proteome</keyword>
<dbReference type="Pfam" id="PF01205">
    <property type="entry name" value="Impact_N"/>
    <property type="match status" value="1"/>
</dbReference>
<evidence type="ECO:0000313" key="4">
    <source>
        <dbReference type="EMBL" id="GEO93165.1"/>
    </source>
</evidence>
<dbReference type="KEGG" id="kfv:AS188_09480"/>
<evidence type="ECO:0000313" key="5">
    <source>
        <dbReference type="Proteomes" id="UP000057181"/>
    </source>
</evidence>
<dbReference type="OrthoDB" id="9813771at2"/>
<evidence type="ECO:0000313" key="3">
    <source>
        <dbReference type="EMBL" id="ALU39935.1"/>
    </source>
</evidence>
<dbReference type="InterPro" id="IPR023582">
    <property type="entry name" value="Impact"/>
</dbReference>
<accession>A0A0U3HWV9</accession>
<proteinExistence type="inferred from homology"/>
<protein>
    <submittedName>
        <fullName evidence="3">Xaa-Pro dipeptidase</fullName>
    </submittedName>
    <submittedName>
        <fullName evidence="4">YigZ family protein</fullName>
    </submittedName>
</protein>
<dbReference type="GO" id="GO:0005737">
    <property type="term" value="C:cytoplasm"/>
    <property type="evidence" value="ECO:0007669"/>
    <property type="project" value="TreeGrafter"/>
</dbReference>
<dbReference type="SUPFAM" id="SSF54211">
    <property type="entry name" value="Ribosomal protein S5 domain 2-like"/>
    <property type="match status" value="1"/>
</dbReference>
<dbReference type="InterPro" id="IPR020568">
    <property type="entry name" value="Ribosomal_Su5_D2-typ_SF"/>
</dbReference>
<dbReference type="AlphaFoldDB" id="A0A0U3HWV9"/>
<dbReference type="InterPro" id="IPR036956">
    <property type="entry name" value="Impact_N_sf"/>
</dbReference>
<dbReference type="RefSeq" id="WP_058858643.1">
    <property type="nucleotide sequence ID" value="NZ_BJZR01000090.1"/>
</dbReference>
<evidence type="ECO:0000313" key="6">
    <source>
        <dbReference type="Proteomes" id="UP000321155"/>
    </source>
</evidence>
<feature type="domain" description="Impact N-terminal" evidence="2">
    <location>
        <begin position="29"/>
        <end position="146"/>
    </location>
</feature>
<dbReference type="Proteomes" id="UP000321155">
    <property type="component" value="Unassembled WGS sequence"/>
</dbReference>
<name>A0A0U3HWV9_9MICC</name>
<dbReference type="STRING" id="446860.AS188_09480"/>
<dbReference type="PANTHER" id="PTHR16301">
    <property type="entry name" value="IMPACT-RELATED"/>
    <property type="match status" value="1"/>
</dbReference>